<protein>
    <submittedName>
        <fullName evidence="1">Uncharacterized protein</fullName>
    </submittedName>
</protein>
<dbReference type="EMBL" id="SRRZ01000059">
    <property type="protein sequence ID" value="NQE35601.1"/>
    <property type="molecule type" value="Genomic_DNA"/>
</dbReference>
<organism evidence="1 2">
    <name type="scientific">Microcoleus asticus IPMA8</name>
    <dbReference type="NCBI Taxonomy" id="2563858"/>
    <lineage>
        <taxon>Bacteria</taxon>
        <taxon>Bacillati</taxon>
        <taxon>Cyanobacteriota</taxon>
        <taxon>Cyanophyceae</taxon>
        <taxon>Oscillatoriophycideae</taxon>
        <taxon>Oscillatoriales</taxon>
        <taxon>Microcoleaceae</taxon>
        <taxon>Microcoleus</taxon>
        <taxon>Microcoleus asticus</taxon>
    </lineage>
</organism>
<evidence type="ECO:0000313" key="1">
    <source>
        <dbReference type="EMBL" id="NQE35601.1"/>
    </source>
</evidence>
<proteinExistence type="predicted"/>
<comment type="caution">
    <text evidence="1">The sequence shown here is derived from an EMBL/GenBank/DDBJ whole genome shotgun (WGS) entry which is preliminary data.</text>
</comment>
<dbReference type="Proteomes" id="UP000702425">
    <property type="component" value="Unassembled WGS sequence"/>
</dbReference>
<keyword evidence="2" id="KW-1185">Reference proteome</keyword>
<reference evidence="1 2" key="1">
    <citation type="journal article" date="2020" name="Sci. Rep.">
        <title>A novel cyanobacterial geosmin producer, revising GeoA distribution and dispersion patterns in Bacteria.</title>
        <authorList>
            <person name="Churro C."/>
            <person name="Semedo-Aguiar A.P."/>
            <person name="Silva A.D."/>
            <person name="Pereira-Leal J.B."/>
            <person name="Leite R.B."/>
        </authorList>
    </citation>
    <scope>NUCLEOTIDE SEQUENCE [LARGE SCALE GENOMIC DNA]</scope>
    <source>
        <strain evidence="1 2">IPMA8</strain>
    </source>
</reference>
<evidence type="ECO:0000313" key="2">
    <source>
        <dbReference type="Proteomes" id="UP000702425"/>
    </source>
</evidence>
<accession>A0ABX2CZ72</accession>
<sequence length="32" mass="3717">MSLEIKKLTGGYLDYLLTQHIEIIPHIVDLLH</sequence>
<gene>
    <name evidence="1" type="ORF">E5S67_03336</name>
</gene>
<name>A0ABX2CZ72_9CYAN</name>